<reference evidence="10" key="1">
    <citation type="submission" date="2021-07" db="EMBL/GenBank/DDBJ databases">
        <authorList>
            <person name="Branca A.L. A."/>
        </authorList>
    </citation>
    <scope>NUCLEOTIDE SEQUENCE</scope>
</reference>
<comment type="catalytic activity">
    <reaction evidence="6">
        <text>arsenic triglutathione + [thioredoxin]-dithiol + S-adenosyl-L-methionine + 2 H2O = methylarsonous acid + [thioredoxin]-disulfide + 3 glutathione + S-adenosyl-L-homocysteine + H(+)</text>
        <dbReference type="Rhea" id="RHEA:69460"/>
        <dbReference type="Rhea" id="RHEA-COMP:10698"/>
        <dbReference type="Rhea" id="RHEA-COMP:10700"/>
        <dbReference type="ChEBI" id="CHEBI:15377"/>
        <dbReference type="ChEBI" id="CHEBI:15378"/>
        <dbReference type="ChEBI" id="CHEBI:17826"/>
        <dbReference type="ChEBI" id="CHEBI:29950"/>
        <dbReference type="ChEBI" id="CHEBI:50058"/>
        <dbReference type="ChEBI" id="CHEBI:57856"/>
        <dbReference type="ChEBI" id="CHEBI:57925"/>
        <dbReference type="ChEBI" id="CHEBI:59789"/>
        <dbReference type="ChEBI" id="CHEBI:183640"/>
        <dbReference type="EC" id="2.1.1.137"/>
    </reaction>
</comment>
<accession>A0A9W4NQA1</accession>
<dbReference type="EMBL" id="CAJVPD010000249">
    <property type="protein sequence ID" value="CAG8395743.1"/>
    <property type="molecule type" value="Genomic_DNA"/>
</dbReference>
<gene>
    <name evidence="10" type="ORF">PSALAMII_LOCUS7136</name>
</gene>
<dbReference type="InterPro" id="IPR029063">
    <property type="entry name" value="SAM-dependent_MTases_sf"/>
</dbReference>
<comment type="catalytic activity">
    <reaction evidence="7">
        <text>arsenic triglutathione + 2 [thioredoxin]-dithiol + 2 S-adenosyl-L-methionine + H2O = dimethylarsinous acid + 2 [thioredoxin]-disulfide + 3 glutathione + 2 S-adenosyl-L-homocysteine + 2 H(+)</text>
        <dbReference type="Rhea" id="RHEA:69464"/>
        <dbReference type="Rhea" id="RHEA-COMP:10698"/>
        <dbReference type="Rhea" id="RHEA-COMP:10700"/>
        <dbReference type="ChEBI" id="CHEBI:15377"/>
        <dbReference type="ChEBI" id="CHEBI:15378"/>
        <dbReference type="ChEBI" id="CHEBI:23808"/>
        <dbReference type="ChEBI" id="CHEBI:29950"/>
        <dbReference type="ChEBI" id="CHEBI:50058"/>
        <dbReference type="ChEBI" id="CHEBI:57856"/>
        <dbReference type="ChEBI" id="CHEBI:57925"/>
        <dbReference type="ChEBI" id="CHEBI:59789"/>
        <dbReference type="ChEBI" id="CHEBI:183640"/>
        <dbReference type="EC" id="2.1.1.137"/>
    </reaction>
</comment>
<dbReference type="PANTHER" id="PTHR43675:SF8">
    <property type="entry name" value="ARSENITE METHYLTRANSFERASE"/>
    <property type="match status" value="1"/>
</dbReference>
<protein>
    <recommendedName>
        <fullName evidence="5">Arsenite methyltransferase</fullName>
        <ecNumber evidence="4">2.1.1.137</ecNumber>
    </recommendedName>
</protein>
<comment type="similarity">
    <text evidence="3">Belongs to the methyltransferase superfamily. Arsenite methyltransferase family.</text>
</comment>
<evidence type="ECO:0000313" key="11">
    <source>
        <dbReference type="Proteomes" id="UP001152592"/>
    </source>
</evidence>
<keyword evidence="2" id="KW-0949">S-adenosyl-L-methionine</keyword>
<dbReference type="CDD" id="cd02440">
    <property type="entry name" value="AdoMet_MTases"/>
    <property type="match status" value="1"/>
</dbReference>
<sequence length="307" mass="33211">MNSEDTYHSVQERYGGVARQAVPDNQSSYERKVATAFGYDLEDLRSIPDNANLGVSCGNPLATANIRAGETVVDLGSGGGIDVLLAAKKVGPQGKAIGIDMTKDMLELARRNAENAGASNATFIEAFITSIPVPSSTVDCIISNCVVNLVPEPEKFLVFQEMFRLLKPGGRVAISDILAKQELPVEIKTNLSLYVGCIAGASQIGDYERYLKEAGFQDILILNTNSDLNLYKEMGGSQNANESSLTSSCCGATESRTTGDIKKIPGVDFNIWTGKFIDEIDYYEYIADRTMLLGSFKILAVKPDIHD</sequence>
<evidence type="ECO:0000256" key="6">
    <source>
        <dbReference type="ARBA" id="ARBA00047941"/>
    </source>
</evidence>
<organism evidence="10 11">
    <name type="scientific">Penicillium salamii</name>
    <dbReference type="NCBI Taxonomy" id="1612424"/>
    <lineage>
        <taxon>Eukaryota</taxon>
        <taxon>Fungi</taxon>
        <taxon>Dikarya</taxon>
        <taxon>Ascomycota</taxon>
        <taxon>Pezizomycotina</taxon>
        <taxon>Eurotiomycetes</taxon>
        <taxon>Eurotiomycetidae</taxon>
        <taxon>Eurotiales</taxon>
        <taxon>Aspergillaceae</taxon>
        <taxon>Penicillium</taxon>
    </lineage>
</organism>
<dbReference type="Gene3D" id="3.40.50.150">
    <property type="entry name" value="Vaccinia Virus protein VP39"/>
    <property type="match status" value="1"/>
</dbReference>
<dbReference type="NCBIfam" id="NF008823">
    <property type="entry name" value="PRK11873.1"/>
    <property type="match status" value="1"/>
</dbReference>
<dbReference type="Pfam" id="PF13847">
    <property type="entry name" value="Methyltransf_31"/>
    <property type="match status" value="1"/>
</dbReference>
<dbReference type="InterPro" id="IPR026669">
    <property type="entry name" value="Arsenite_MeTrfase-like"/>
</dbReference>
<evidence type="ECO:0000259" key="9">
    <source>
        <dbReference type="Pfam" id="PF13847"/>
    </source>
</evidence>
<proteinExistence type="inferred from homology"/>
<evidence type="ECO:0000256" key="7">
    <source>
        <dbReference type="ARBA" id="ARBA00047943"/>
    </source>
</evidence>
<evidence type="ECO:0000256" key="3">
    <source>
        <dbReference type="ARBA" id="ARBA00034487"/>
    </source>
</evidence>
<evidence type="ECO:0000256" key="4">
    <source>
        <dbReference type="ARBA" id="ARBA00034521"/>
    </source>
</evidence>
<dbReference type="Proteomes" id="UP001152592">
    <property type="component" value="Unassembled WGS sequence"/>
</dbReference>
<dbReference type="GO" id="GO:0030791">
    <property type="term" value="F:arsenite methyltransferase activity"/>
    <property type="evidence" value="ECO:0007669"/>
    <property type="project" value="UniProtKB-EC"/>
</dbReference>
<dbReference type="EC" id="2.1.1.137" evidence="4"/>
<evidence type="ECO:0000256" key="1">
    <source>
        <dbReference type="ARBA" id="ARBA00022679"/>
    </source>
</evidence>
<dbReference type="InterPro" id="IPR025714">
    <property type="entry name" value="Methyltranfer_dom"/>
</dbReference>
<evidence type="ECO:0000256" key="8">
    <source>
        <dbReference type="ARBA" id="ARBA00048428"/>
    </source>
</evidence>
<keyword evidence="1" id="KW-0808">Transferase</keyword>
<dbReference type="SUPFAM" id="SSF53335">
    <property type="entry name" value="S-adenosyl-L-methionine-dependent methyltransferases"/>
    <property type="match status" value="1"/>
</dbReference>
<comment type="catalytic activity">
    <reaction evidence="8">
        <text>arsenic triglutathione + 3 [thioredoxin]-dithiol + 3 S-adenosyl-L-methionine = trimethylarsine + 3 [thioredoxin]-disulfide + 3 glutathione + 3 S-adenosyl-L-homocysteine + 3 H(+)</text>
        <dbReference type="Rhea" id="RHEA:69432"/>
        <dbReference type="Rhea" id="RHEA-COMP:10698"/>
        <dbReference type="Rhea" id="RHEA-COMP:10700"/>
        <dbReference type="ChEBI" id="CHEBI:15378"/>
        <dbReference type="ChEBI" id="CHEBI:27130"/>
        <dbReference type="ChEBI" id="CHEBI:29950"/>
        <dbReference type="ChEBI" id="CHEBI:50058"/>
        <dbReference type="ChEBI" id="CHEBI:57856"/>
        <dbReference type="ChEBI" id="CHEBI:57925"/>
        <dbReference type="ChEBI" id="CHEBI:59789"/>
        <dbReference type="ChEBI" id="CHEBI:183640"/>
        <dbReference type="EC" id="2.1.1.137"/>
    </reaction>
</comment>
<comment type="caution">
    <text evidence="10">The sequence shown here is derived from an EMBL/GenBank/DDBJ whole genome shotgun (WGS) entry which is preliminary data.</text>
</comment>
<dbReference type="PANTHER" id="PTHR43675">
    <property type="entry name" value="ARSENITE METHYLTRANSFERASE"/>
    <property type="match status" value="1"/>
</dbReference>
<evidence type="ECO:0000256" key="5">
    <source>
        <dbReference type="ARBA" id="ARBA00034545"/>
    </source>
</evidence>
<evidence type="ECO:0000313" key="10">
    <source>
        <dbReference type="EMBL" id="CAG8395743.1"/>
    </source>
</evidence>
<evidence type="ECO:0000256" key="2">
    <source>
        <dbReference type="ARBA" id="ARBA00022691"/>
    </source>
</evidence>
<dbReference type="AlphaFoldDB" id="A0A9W4NQA1"/>
<feature type="domain" description="Methyltransferase" evidence="9">
    <location>
        <begin position="68"/>
        <end position="215"/>
    </location>
</feature>
<name>A0A9W4NQA1_9EURO</name>
<dbReference type="OrthoDB" id="10267474at2759"/>